<keyword evidence="2" id="KW-0645">Protease</keyword>
<dbReference type="EMBL" id="CP017141">
    <property type="protein sequence ID" value="AOM80645.1"/>
    <property type="molecule type" value="Genomic_DNA"/>
</dbReference>
<feature type="domain" description="Peptidase S9A N-terminal" evidence="8">
    <location>
        <begin position="34"/>
        <end position="438"/>
    </location>
</feature>
<dbReference type="InterPro" id="IPR023302">
    <property type="entry name" value="Pept_S9A_N"/>
</dbReference>
<feature type="domain" description="Peptidase S9 prolyl oligopeptidase catalytic" evidence="7">
    <location>
        <begin position="498"/>
        <end position="708"/>
    </location>
</feature>
<evidence type="ECO:0000256" key="2">
    <source>
        <dbReference type="ARBA" id="ARBA00022670"/>
    </source>
</evidence>
<dbReference type="Pfam" id="PF02897">
    <property type="entry name" value="Peptidase_S9_N"/>
    <property type="match status" value="1"/>
</dbReference>
<dbReference type="InterPro" id="IPR051543">
    <property type="entry name" value="Serine_Peptidase_S9A"/>
</dbReference>
<proteinExistence type="inferred from homology"/>
<evidence type="ECO:0000256" key="4">
    <source>
        <dbReference type="ARBA" id="ARBA00022825"/>
    </source>
</evidence>
<dbReference type="PANTHER" id="PTHR11757">
    <property type="entry name" value="PROTEASE FAMILY S9A OLIGOPEPTIDASE"/>
    <property type="match status" value="1"/>
</dbReference>
<gene>
    <name evidence="9" type="ORF">BFS30_04975</name>
</gene>
<evidence type="ECO:0000259" key="7">
    <source>
        <dbReference type="Pfam" id="PF00326"/>
    </source>
</evidence>
<dbReference type="PRINTS" id="PR00862">
    <property type="entry name" value="PROLIGOPTASE"/>
</dbReference>
<evidence type="ECO:0000259" key="8">
    <source>
        <dbReference type="Pfam" id="PF02897"/>
    </source>
</evidence>
<evidence type="ECO:0000256" key="5">
    <source>
        <dbReference type="ARBA" id="ARBA00060121"/>
    </source>
</evidence>
<evidence type="ECO:0000313" key="9">
    <source>
        <dbReference type="EMBL" id="AOM80645.1"/>
    </source>
</evidence>
<dbReference type="AlphaFoldDB" id="A0A1D7QPV7"/>
<keyword evidence="4" id="KW-0720">Serine protease</keyword>
<dbReference type="SUPFAM" id="SSF50993">
    <property type="entry name" value="Peptidase/esterase 'gauge' domain"/>
    <property type="match status" value="1"/>
</dbReference>
<name>A0A1D7QPV7_9SPHI</name>
<accession>A0A1D7QPV7</accession>
<dbReference type="Gene3D" id="2.130.10.120">
    <property type="entry name" value="Prolyl oligopeptidase, N-terminal domain"/>
    <property type="match status" value="1"/>
</dbReference>
<organism evidence="9 10">
    <name type="scientific">Pedobacter steynii</name>
    <dbReference type="NCBI Taxonomy" id="430522"/>
    <lineage>
        <taxon>Bacteria</taxon>
        <taxon>Pseudomonadati</taxon>
        <taxon>Bacteroidota</taxon>
        <taxon>Sphingobacteriia</taxon>
        <taxon>Sphingobacteriales</taxon>
        <taxon>Sphingobacteriaceae</taxon>
        <taxon>Pedobacter</taxon>
    </lineage>
</organism>
<comment type="function">
    <text evidence="5">Cleaves peptide bonds on the C-terminal side of prolyl residues within peptides that are up to approximately 30 amino acids long. Has an absolute requirement for an X-Pro bond in the trans configuration immediately preceding the Pro-Y scissible bond.</text>
</comment>
<dbReference type="PROSITE" id="PS51257">
    <property type="entry name" value="PROKAR_LIPOPROTEIN"/>
    <property type="match status" value="1"/>
</dbReference>
<protein>
    <recommendedName>
        <fullName evidence="6">Proline-specific endopeptidase</fullName>
    </recommendedName>
</protein>
<dbReference type="SUPFAM" id="SSF53474">
    <property type="entry name" value="alpha/beta-Hydrolases"/>
    <property type="match status" value="1"/>
</dbReference>
<reference evidence="9 10" key="1">
    <citation type="submission" date="2016-08" db="EMBL/GenBank/DDBJ databases">
        <authorList>
            <person name="Seilhamer J.J."/>
        </authorList>
    </citation>
    <scope>NUCLEOTIDE SEQUENCE [LARGE SCALE GENOMIC DNA]</scope>
    <source>
        <strain evidence="9 10">DX4</strain>
    </source>
</reference>
<keyword evidence="10" id="KW-1185">Reference proteome</keyword>
<evidence type="ECO:0000256" key="3">
    <source>
        <dbReference type="ARBA" id="ARBA00022801"/>
    </source>
</evidence>
<dbReference type="KEGG" id="psty:BFS30_04975"/>
<keyword evidence="3" id="KW-0378">Hydrolase</keyword>
<evidence type="ECO:0000256" key="1">
    <source>
        <dbReference type="ARBA" id="ARBA00005228"/>
    </source>
</evidence>
<dbReference type="InterPro" id="IPR029058">
    <property type="entry name" value="AB_hydrolase_fold"/>
</dbReference>
<dbReference type="Proteomes" id="UP000094313">
    <property type="component" value="Chromosome"/>
</dbReference>
<dbReference type="PANTHER" id="PTHR11757:SF19">
    <property type="entry name" value="PROLYL ENDOPEPTIDASE-LIKE"/>
    <property type="match status" value="1"/>
</dbReference>
<sequence>MKKTIPGLLLLGVALSCTNKTNKMEPYKWPAATPPVAEIKPFIRTLHGDTVTDNYYWMIDYFKKGKDSTKVVDYLTAENKYLDTMMSGTKTLQENLFKELKGRIKEKDESVPVFKNGYYYYTRTEEGKQYSKYCRKKSTLEGKEEILLDMDEQAKGLPYYQASGFSISPDNKMMAFGVDKISRRQYVIHIKNLETGEIIKDAIPNTQGDPVWAADNKTIFYTSKNEVTLLSEKIKKHLLNSDAKQDATVYEEKDKSNYIGVGKSKSGKYIFIYSNATLSNEIKMLDANNPDQPFRSFQPRQKEMLYEVIPLDDKFLILTNWNAKNFRLMECPLDKTGRENWKEVIPHRKDVLLEEVDEFKTHVVITERKNGLTQLRVRALAGAEHNIAFEEPTYTAMVGSNPDYDSKTLRYIYTSLTTPSSTYDYNMDTKAKKLMKQQEVVGGYNKEDYVSERLYATAKDGTKVPISLVYKKDLKKDGKTPLLLYAYGSYGSSTDPAFNSSRLSLLDRGFVYAIAHIRGGQEMGRQWYEDGKLMKKMNTFTDFIDCGQYLIDQKFTGKEHLYAQGGSAGGLLMGAIINLAPDMWHGVIAQVPFVDVINTMLDESIPLTTNEFDEWGNPKQKAAYDYMKSYSPYENIEKKAYPNMLVTTGLHDSQVQYFEPAKWVAKLRATKTDKNILLLKTNMDFGHGGASGRFDYLKDIALNYSFLFALEGINK</sequence>
<dbReference type="InterPro" id="IPR001375">
    <property type="entry name" value="Peptidase_S9_cat"/>
</dbReference>
<dbReference type="InterPro" id="IPR002470">
    <property type="entry name" value="Peptidase_S9A"/>
</dbReference>
<dbReference type="GO" id="GO:0004252">
    <property type="term" value="F:serine-type endopeptidase activity"/>
    <property type="evidence" value="ECO:0007669"/>
    <property type="project" value="InterPro"/>
</dbReference>
<dbReference type="GO" id="GO:0006508">
    <property type="term" value="P:proteolysis"/>
    <property type="evidence" value="ECO:0007669"/>
    <property type="project" value="UniProtKB-KW"/>
</dbReference>
<dbReference type="FunFam" id="3.40.50.1820:FF:000005">
    <property type="entry name" value="Prolyl endopeptidase"/>
    <property type="match status" value="1"/>
</dbReference>
<evidence type="ECO:0000256" key="6">
    <source>
        <dbReference type="ARBA" id="ARBA00081187"/>
    </source>
</evidence>
<dbReference type="Gene3D" id="3.40.50.1820">
    <property type="entry name" value="alpha/beta hydrolase"/>
    <property type="match status" value="1"/>
</dbReference>
<comment type="similarity">
    <text evidence="1">Belongs to the peptidase S9A family.</text>
</comment>
<dbReference type="Pfam" id="PF00326">
    <property type="entry name" value="Peptidase_S9"/>
    <property type="match status" value="1"/>
</dbReference>
<evidence type="ECO:0000313" key="10">
    <source>
        <dbReference type="Proteomes" id="UP000094313"/>
    </source>
</evidence>